<dbReference type="Proteomes" id="UP001224775">
    <property type="component" value="Unassembled WGS sequence"/>
</dbReference>
<dbReference type="EMBL" id="JATAAI010000016">
    <property type="protein sequence ID" value="KAK1740247.1"/>
    <property type="molecule type" value="Genomic_DNA"/>
</dbReference>
<name>A0AAD9DAK2_9STRA</name>
<evidence type="ECO:0000313" key="2">
    <source>
        <dbReference type="Proteomes" id="UP001224775"/>
    </source>
</evidence>
<accession>A0AAD9DAK2</accession>
<keyword evidence="2" id="KW-1185">Reference proteome</keyword>
<sequence length="143" mass="15861">MSIDGDGVLQTQGGSDGCNVASEGNRRVLQLLPGDYLNTSSKELQLLYWNWCYHGGYEIHEEIGGYCTHNLGLIKELPQEAGAVTSAPRPSIHVCLCVAMALCVWALPTVENLDGYATSRILLRLFSRRDCCICPHWCLELFE</sequence>
<organism evidence="1 2">
    <name type="scientific">Skeletonema marinoi</name>
    <dbReference type="NCBI Taxonomy" id="267567"/>
    <lineage>
        <taxon>Eukaryota</taxon>
        <taxon>Sar</taxon>
        <taxon>Stramenopiles</taxon>
        <taxon>Ochrophyta</taxon>
        <taxon>Bacillariophyta</taxon>
        <taxon>Coscinodiscophyceae</taxon>
        <taxon>Thalassiosirophycidae</taxon>
        <taxon>Thalassiosirales</taxon>
        <taxon>Skeletonemataceae</taxon>
        <taxon>Skeletonema</taxon>
        <taxon>Skeletonema marinoi-dohrnii complex</taxon>
    </lineage>
</organism>
<evidence type="ECO:0000313" key="1">
    <source>
        <dbReference type="EMBL" id="KAK1740247.1"/>
    </source>
</evidence>
<proteinExistence type="predicted"/>
<dbReference type="AlphaFoldDB" id="A0AAD9DAK2"/>
<gene>
    <name evidence="1" type="ORF">QTG54_009197</name>
</gene>
<comment type="caution">
    <text evidence="1">The sequence shown here is derived from an EMBL/GenBank/DDBJ whole genome shotgun (WGS) entry which is preliminary data.</text>
</comment>
<reference evidence="1" key="1">
    <citation type="submission" date="2023-06" db="EMBL/GenBank/DDBJ databases">
        <title>Survivors Of The Sea: Transcriptome response of Skeletonema marinoi to long-term dormancy.</title>
        <authorList>
            <person name="Pinder M.I.M."/>
            <person name="Kourtchenko O."/>
            <person name="Robertson E.K."/>
            <person name="Larsson T."/>
            <person name="Maumus F."/>
            <person name="Osuna-Cruz C.M."/>
            <person name="Vancaester E."/>
            <person name="Stenow R."/>
            <person name="Vandepoele K."/>
            <person name="Ploug H."/>
            <person name="Bruchert V."/>
            <person name="Godhe A."/>
            <person name="Topel M."/>
        </authorList>
    </citation>
    <scope>NUCLEOTIDE SEQUENCE</scope>
    <source>
        <strain evidence="1">R05AC</strain>
    </source>
</reference>
<protein>
    <submittedName>
        <fullName evidence="1">Uncharacterized protein</fullName>
    </submittedName>
</protein>